<name>A0A2H0U8X7_9BACT</name>
<keyword evidence="2" id="KW-0378">Hydrolase</keyword>
<evidence type="ECO:0000313" key="6">
    <source>
        <dbReference type="EMBL" id="PIR82873.1"/>
    </source>
</evidence>
<dbReference type="GO" id="GO:0000725">
    <property type="term" value="P:recombinational repair"/>
    <property type="evidence" value="ECO:0007669"/>
    <property type="project" value="TreeGrafter"/>
</dbReference>
<dbReference type="PANTHER" id="PTHR11070">
    <property type="entry name" value="UVRD / RECB / PCRA DNA HELICASE FAMILY MEMBER"/>
    <property type="match status" value="1"/>
</dbReference>
<evidence type="ECO:0000259" key="5">
    <source>
        <dbReference type="Pfam" id="PF13361"/>
    </source>
</evidence>
<dbReference type="GO" id="GO:0016787">
    <property type="term" value="F:hydrolase activity"/>
    <property type="evidence" value="ECO:0007669"/>
    <property type="project" value="UniProtKB-KW"/>
</dbReference>
<feature type="non-terminal residue" evidence="6">
    <location>
        <position position="1"/>
    </location>
</feature>
<evidence type="ECO:0000256" key="4">
    <source>
        <dbReference type="ARBA" id="ARBA00022840"/>
    </source>
</evidence>
<gene>
    <name evidence="6" type="ORF">COU20_00030</name>
</gene>
<dbReference type="EMBL" id="PFBM01000001">
    <property type="protein sequence ID" value="PIR82873.1"/>
    <property type="molecule type" value="Genomic_DNA"/>
</dbReference>
<dbReference type="GO" id="GO:0043138">
    <property type="term" value="F:3'-5' DNA helicase activity"/>
    <property type="evidence" value="ECO:0007669"/>
    <property type="project" value="TreeGrafter"/>
</dbReference>
<protein>
    <submittedName>
        <fullName evidence="6">ATP-dependent DNA helicase</fullName>
    </submittedName>
</protein>
<dbReference type="CDD" id="cd18807">
    <property type="entry name" value="SF1_C_UvrD"/>
    <property type="match status" value="1"/>
</dbReference>
<dbReference type="InterPro" id="IPR000212">
    <property type="entry name" value="DNA_helicase_UvrD/REP"/>
</dbReference>
<dbReference type="AlphaFoldDB" id="A0A2H0U8X7"/>
<evidence type="ECO:0000256" key="3">
    <source>
        <dbReference type="ARBA" id="ARBA00022806"/>
    </source>
</evidence>
<dbReference type="PANTHER" id="PTHR11070:SF2">
    <property type="entry name" value="ATP-DEPENDENT DNA HELICASE SRS2"/>
    <property type="match status" value="1"/>
</dbReference>
<dbReference type="Gene3D" id="3.40.50.300">
    <property type="entry name" value="P-loop containing nucleotide triphosphate hydrolases"/>
    <property type="match status" value="1"/>
</dbReference>
<dbReference type="GO" id="GO:0003677">
    <property type="term" value="F:DNA binding"/>
    <property type="evidence" value="ECO:0007669"/>
    <property type="project" value="InterPro"/>
</dbReference>
<keyword evidence="4" id="KW-0067">ATP-binding</keyword>
<dbReference type="GO" id="GO:0005829">
    <property type="term" value="C:cytosol"/>
    <property type="evidence" value="ECO:0007669"/>
    <property type="project" value="TreeGrafter"/>
</dbReference>
<sequence length="120" mass="13694">LLEEAALQSDQDELADEREQVSLMTVHASKGLEFDTVFVTGLEQGLFPSLRESDDRDPEEERRLFYVALTRAKSHLFLTYAAGRMKYGEREYTSPSEFLDDIDQRLVVPYTGAAEEDTIL</sequence>
<dbReference type="InterPro" id="IPR027417">
    <property type="entry name" value="P-loop_NTPase"/>
</dbReference>
<dbReference type="SUPFAM" id="SSF52540">
    <property type="entry name" value="P-loop containing nucleoside triphosphate hydrolases"/>
    <property type="match status" value="1"/>
</dbReference>
<evidence type="ECO:0000256" key="1">
    <source>
        <dbReference type="ARBA" id="ARBA00022741"/>
    </source>
</evidence>
<dbReference type="Proteomes" id="UP000231379">
    <property type="component" value="Unassembled WGS sequence"/>
</dbReference>
<evidence type="ECO:0000256" key="2">
    <source>
        <dbReference type="ARBA" id="ARBA00022801"/>
    </source>
</evidence>
<dbReference type="Pfam" id="PF13361">
    <property type="entry name" value="UvrD_C"/>
    <property type="match status" value="1"/>
</dbReference>
<comment type="caution">
    <text evidence="6">The sequence shown here is derived from an EMBL/GenBank/DDBJ whole genome shotgun (WGS) entry which is preliminary data.</text>
</comment>
<accession>A0A2H0U8X7</accession>
<feature type="domain" description="UvrD-like helicase C-terminal" evidence="5">
    <location>
        <begin position="1"/>
        <end position="81"/>
    </location>
</feature>
<reference evidence="7" key="1">
    <citation type="submission" date="2017-09" db="EMBL/GenBank/DDBJ databases">
        <title>Depth-based differentiation of microbial function through sediment-hosted aquifers and enrichment of novel symbionts in the deep terrestrial subsurface.</title>
        <authorList>
            <person name="Probst A.J."/>
            <person name="Ladd B."/>
            <person name="Jarett J.K."/>
            <person name="Geller-Mcgrath D.E."/>
            <person name="Sieber C.M.K."/>
            <person name="Emerson J.B."/>
            <person name="Anantharaman K."/>
            <person name="Thomas B.C."/>
            <person name="Malmstrom R."/>
            <person name="Stieglmeier M."/>
            <person name="Klingl A."/>
            <person name="Woyke T."/>
            <person name="Ryan C.M."/>
            <person name="Banfield J.F."/>
        </authorList>
    </citation>
    <scope>NUCLEOTIDE SEQUENCE [LARGE SCALE GENOMIC DNA]</scope>
</reference>
<dbReference type="GO" id="GO:0005524">
    <property type="term" value="F:ATP binding"/>
    <property type="evidence" value="ECO:0007669"/>
    <property type="project" value="UniProtKB-KW"/>
</dbReference>
<organism evidence="6 7">
    <name type="scientific">Candidatus Kaiserbacteria bacterium CG10_big_fil_rev_8_21_14_0_10_59_10</name>
    <dbReference type="NCBI Taxonomy" id="1974612"/>
    <lineage>
        <taxon>Bacteria</taxon>
        <taxon>Candidatus Kaiseribacteriota</taxon>
    </lineage>
</organism>
<evidence type="ECO:0000313" key="7">
    <source>
        <dbReference type="Proteomes" id="UP000231379"/>
    </source>
</evidence>
<dbReference type="InterPro" id="IPR014017">
    <property type="entry name" value="DNA_helicase_UvrD-like_C"/>
</dbReference>
<keyword evidence="1" id="KW-0547">Nucleotide-binding</keyword>
<proteinExistence type="predicted"/>
<keyword evidence="3 6" id="KW-0347">Helicase</keyword>